<dbReference type="RefSeq" id="XP_012653352.1">
    <property type="nucleotide sequence ID" value="XM_012797898.1"/>
</dbReference>
<dbReference type="EMBL" id="GG662673">
    <property type="protein sequence ID" value="EWS74097.1"/>
    <property type="molecule type" value="Genomic_DNA"/>
</dbReference>
<evidence type="ECO:0000256" key="1">
    <source>
        <dbReference type="SAM" id="SignalP"/>
    </source>
</evidence>
<dbReference type="AlphaFoldDB" id="W7X9U1"/>
<dbReference type="InParanoid" id="W7X9U1"/>
<dbReference type="KEGG" id="tet:TTHERM_000193549"/>
<proteinExistence type="predicted"/>
<evidence type="ECO:0000313" key="2">
    <source>
        <dbReference type="EMBL" id="EWS74097.1"/>
    </source>
</evidence>
<name>W7X9U1_TETTS</name>
<accession>W7X9U1</accession>
<sequence length="98" mass="10940">MNKQLVLFLVSVLALVGLSIFMLQPLGDHTDCFQYHDSNKCTHMGCKWDGSMCHDSDSEFFLKSSGQYKKHSCPSTSNPEECAKSGCQFVAHICVDMD</sequence>
<gene>
    <name evidence="2" type="ORF">TTHERM_000193549</name>
</gene>
<keyword evidence="1" id="KW-0732">Signal</keyword>
<evidence type="ECO:0000313" key="3">
    <source>
        <dbReference type="Proteomes" id="UP000009168"/>
    </source>
</evidence>
<dbReference type="GeneID" id="24437752"/>
<reference evidence="3" key="1">
    <citation type="journal article" date="2006" name="PLoS Biol.">
        <title>Macronuclear genome sequence of the ciliate Tetrahymena thermophila, a model eukaryote.</title>
        <authorList>
            <person name="Eisen J.A."/>
            <person name="Coyne R.S."/>
            <person name="Wu M."/>
            <person name="Wu D."/>
            <person name="Thiagarajan M."/>
            <person name="Wortman J.R."/>
            <person name="Badger J.H."/>
            <person name="Ren Q."/>
            <person name="Amedeo P."/>
            <person name="Jones K.M."/>
            <person name="Tallon L.J."/>
            <person name="Delcher A.L."/>
            <person name="Salzberg S.L."/>
            <person name="Silva J.C."/>
            <person name="Haas B.J."/>
            <person name="Majoros W.H."/>
            <person name="Farzad M."/>
            <person name="Carlton J.M."/>
            <person name="Smith R.K. Jr."/>
            <person name="Garg J."/>
            <person name="Pearlman R.E."/>
            <person name="Karrer K.M."/>
            <person name="Sun L."/>
            <person name="Manning G."/>
            <person name="Elde N.C."/>
            <person name="Turkewitz A.P."/>
            <person name="Asai D.J."/>
            <person name="Wilkes D.E."/>
            <person name="Wang Y."/>
            <person name="Cai H."/>
            <person name="Collins K."/>
            <person name="Stewart B.A."/>
            <person name="Lee S.R."/>
            <person name="Wilamowska K."/>
            <person name="Weinberg Z."/>
            <person name="Ruzzo W.L."/>
            <person name="Wloga D."/>
            <person name="Gaertig J."/>
            <person name="Frankel J."/>
            <person name="Tsao C.-C."/>
            <person name="Gorovsky M.A."/>
            <person name="Keeling P.J."/>
            <person name="Waller R.F."/>
            <person name="Patron N.J."/>
            <person name="Cherry J.M."/>
            <person name="Stover N.A."/>
            <person name="Krieger C.J."/>
            <person name="del Toro C."/>
            <person name="Ryder H.F."/>
            <person name="Williamson S.C."/>
            <person name="Barbeau R.A."/>
            <person name="Hamilton E.P."/>
            <person name="Orias E."/>
        </authorList>
    </citation>
    <scope>NUCLEOTIDE SEQUENCE [LARGE SCALE GENOMIC DNA]</scope>
    <source>
        <strain evidence="3">SB210</strain>
    </source>
</reference>
<keyword evidence="2" id="KW-0472">Membrane</keyword>
<feature type="chain" id="PRO_5004903442" evidence="1">
    <location>
        <begin position="20"/>
        <end position="98"/>
    </location>
</feature>
<organism evidence="2 3">
    <name type="scientific">Tetrahymena thermophila (strain SB210)</name>
    <dbReference type="NCBI Taxonomy" id="312017"/>
    <lineage>
        <taxon>Eukaryota</taxon>
        <taxon>Sar</taxon>
        <taxon>Alveolata</taxon>
        <taxon>Ciliophora</taxon>
        <taxon>Intramacronucleata</taxon>
        <taxon>Oligohymenophorea</taxon>
        <taxon>Hymenostomatida</taxon>
        <taxon>Tetrahymenina</taxon>
        <taxon>Tetrahymenidae</taxon>
        <taxon>Tetrahymena</taxon>
    </lineage>
</organism>
<keyword evidence="2" id="KW-0812">Transmembrane</keyword>
<feature type="signal peptide" evidence="1">
    <location>
        <begin position="1"/>
        <end position="19"/>
    </location>
</feature>
<protein>
    <submittedName>
        <fullName evidence="2">Transmembrane protein, putative</fullName>
    </submittedName>
</protein>
<keyword evidence="3" id="KW-1185">Reference proteome</keyword>
<dbReference type="Proteomes" id="UP000009168">
    <property type="component" value="Unassembled WGS sequence"/>
</dbReference>